<comment type="caution">
    <text evidence="2">The sequence shown here is derived from an EMBL/GenBank/DDBJ whole genome shotgun (WGS) entry which is preliminary data.</text>
</comment>
<sequence length="323" mass="36720">MNQHESLYFKDGSVSLQTSDGTVFRIYRQHLISQSTVFATWFSLPFPKPETVAASTEEAPAVAEEKKRERKRVDEEERLNSLRDGSTDELALLLGNKFTSQEHEVFFRFVINTTGWSKELAPLPTLCTILKTCHFYDVQGGMDYTIDGLEQHAVLFNFSTALRFRLGCDYSIREWVRRAFDELISVPVNDFSPEEEGLLGTDAFLMLAKTQAKIMDHRTTLAVLPPPPTHALCCHNNSYCKIQWEAAWLSIPAGVAGWLLKDELSGAEIYEKLNWFSAGTMTGECLRLTCDNIQLETPTKKSVLREEEDIVDRAIHKILRYVA</sequence>
<dbReference type="Proteomes" id="UP001219525">
    <property type="component" value="Unassembled WGS sequence"/>
</dbReference>
<dbReference type="AlphaFoldDB" id="A0AAD6UXB6"/>
<organism evidence="2 3">
    <name type="scientific">Mycena pura</name>
    <dbReference type="NCBI Taxonomy" id="153505"/>
    <lineage>
        <taxon>Eukaryota</taxon>
        <taxon>Fungi</taxon>
        <taxon>Dikarya</taxon>
        <taxon>Basidiomycota</taxon>
        <taxon>Agaricomycotina</taxon>
        <taxon>Agaricomycetes</taxon>
        <taxon>Agaricomycetidae</taxon>
        <taxon>Agaricales</taxon>
        <taxon>Marasmiineae</taxon>
        <taxon>Mycenaceae</taxon>
        <taxon>Mycena</taxon>
    </lineage>
</organism>
<feature type="region of interest" description="Disordered" evidence="1">
    <location>
        <begin position="55"/>
        <end position="78"/>
    </location>
</feature>
<protein>
    <recommendedName>
        <fullName evidence="4">BTB domain-containing protein</fullName>
    </recommendedName>
</protein>
<reference evidence="2" key="1">
    <citation type="submission" date="2023-03" db="EMBL/GenBank/DDBJ databases">
        <title>Massive genome expansion in bonnet fungi (Mycena s.s.) driven by repeated elements and novel gene families across ecological guilds.</title>
        <authorList>
            <consortium name="Lawrence Berkeley National Laboratory"/>
            <person name="Harder C.B."/>
            <person name="Miyauchi S."/>
            <person name="Viragh M."/>
            <person name="Kuo A."/>
            <person name="Thoen E."/>
            <person name="Andreopoulos B."/>
            <person name="Lu D."/>
            <person name="Skrede I."/>
            <person name="Drula E."/>
            <person name="Henrissat B."/>
            <person name="Morin E."/>
            <person name="Kohler A."/>
            <person name="Barry K."/>
            <person name="LaButti K."/>
            <person name="Morin E."/>
            <person name="Salamov A."/>
            <person name="Lipzen A."/>
            <person name="Mereny Z."/>
            <person name="Hegedus B."/>
            <person name="Baldrian P."/>
            <person name="Stursova M."/>
            <person name="Weitz H."/>
            <person name="Taylor A."/>
            <person name="Grigoriev I.V."/>
            <person name="Nagy L.G."/>
            <person name="Martin F."/>
            <person name="Kauserud H."/>
        </authorList>
    </citation>
    <scope>NUCLEOTIDE SEQUENCE</scope>
    <source>
        <strain evidence="2">9144</strain>
    </source>
</reference>
<evidence type="ECO:0000313" key="2">
    <source>
        <dbReference type="EMBL" id="KAJ7194300.1"/>
    </source>
</evidence>
<accession>A0AAD6UXB6</accession>
<name>A0AAD6UXB6_9AGAR</name>
<evidence type="ECO:0008006" key="4">
    <source>
        <dbReference type="Google" id="ProtNLM"/>
    </source>
</evidence>
<feature type="compositionally biased region" description="Basic and acidic residues" evidence="1">
    <location>
        <begin position="63"/>
        <end position="78"/>
    </location>
</feature>
<evidence type="ECO:0000256" key="1">
    <source>
        <dbReference type="SAM" id="MobiDB-lite"/>
    </source>
</evidence>
<dbReference type="EMBL" id="JARJCW010000099">
    <property type="protein sequence ID" value="KAJ7194300.1"/>
    <property type="molecule type" value="Genomic_DNA"/>
</dbReference>
<gene>
    <name evidence="2" type="ORF">GGX14DRAFT_679109</name>
</gene>
<proteinExistence type="predicted"/>
<evidence type="ECO:0000313" key="3">
    <source>
        <dbReference type="Proteomes" id="UP001219525"/>
    </source>
</evidence>
<keyword evidence="3" id="KW-1185">Reference proteome</keyword>